<reference evidence="1 2" key="1">
    <citation type="submission" date="2014-05" db="EMBL/GenBank/DDBJ databases">
        <title>Complete genome sequence of Corynebacterium marinum DSM 44953.</title>
        <authorList>
            <person name="Schaffert L."/>
            <person name="Albersmeier A."/>
            <person name="Kalinowski J."/>
            <person name="Ruckert C."/>
        </authorList>
    </citation>
    <scope>NUCLEOTIDE SEQUENCE [LARGE SCALE GENOMIC DNA]</scope>
    <source>
        <strain evidence="1 2">DSM 44953</strain>
    </source>
</reference>
<dbReference type="RefSeq" id="WP_042621741.1">
    <property type="nucleotide sequence ID" value="NZ_CP007790.1"/>
</dbReference>
<name>A0A0B6TWZ1_9CORY</name>
<gene>
    <name evidence="1" type="ORF">B840_08240</name>
</gene>
<proteinExistence type="predicted"/>
<keyword evidence="2" id="KW-1185">Reference proteome</keyword>
<dbReference type="KEGG" id="cmq:B840_08240"/>
<accession>A0A0B6TWZ1</accession>
<dbReference type="HOGENOM" id="CLU_1851784_0_0_11"/>
<protein>
    <submittedName>
        <fullName evidence="1">Uncharacterized protein</fullName>
    </submittedName>
</protein>
<dbReference type="Proteomes" id="UP000031928">
    <property type="component" value="Chromosome"/>
</dbReference>
<organism evidence="1 2">
    <name type="scientific">Corynebacterium marinum DSM 44953</name>
    <dbReference type="NCBI Taxonomy" id="1224162"/>
    <lineage>
        <taxon>Bacteria</taxon>
        <taxon>Bacillati</taxon>
        <taxon>Actinomycetota</taxon>
        <taxon>Actinomycetes</taxon>
        <taxon>Mycobacteriales</taxon>
        <taxon>Corynebacteriaceae</taxon>
        <taxon>Corynebacterium</taxon>
    </lineage>
</organism>
<sequence length="138" mass="15745">MTQEDPRPWEAAAVTLAVIQFGTFFSSPDSPLLREREPVEPSLRMTMAEAYGDQYSEFAVVCPGETHEDRLVPSSRNLLLLRTPDGRVEEQWLRREVVEFCADDQPGFDFRPVDDSLLLDYDEEVGRWRLVRSAGPLG</sequence>
<dbReference type="AlphaFoldDB" id="A0A0B6TWZ1"/>
<evidence type="ECO:0000313" key="2">
    <source>
        <dbReference type="Proteomes" id="UP000031928"/>
    </source>
</evidence>
<dbReference type="OrthoDB" id="4426670at2"/>
<dbReference type="EMBL" id="CP007790">
    <property type="protein sequence ID" value="AJK69246.1"/>
    <property type="molecule type" value="Genomic_DNA"/>
</dbReference>
<dbReference type="STRING" id="1224162.B840_08240"/>
<evidence type="ECO:0000313" key="1">
    <source>
        <dbReference type="EMBL" id="AJK69246.1"/>
    </source>
</evidence>